<dbReference type="KEGG" id="cpo:COPRO5265_0701"/>
<name>B5Y8F2_COPPD</name>
<protein>
    <recommendedName>
        <fullName evidence="1">RimM N-terminal domain-containing protein</fullName>
    </recommendedName>
</protein>
<dbReference type="InterPro" id="IPR009000">
    <property type="entry name" value="Transl_B-barrel_sf"/>
</dbReference>
<reference evidence="2 3" key="2">
    <citation type="journal article" date="2014" name="Genome Announc.">
        <title>Complete Genome Sequence of Coprothermobacter proteolyticus DSM 5265.</title>
        <authorList>
            <person name="Alexiev A."/>
            <person name="Coil D.A."/>
            <person name="Badger J.H."/>
            <person name="Enticknap J."/>
            <person name="Ward N."/>
            <person name="Robb F.T."/>
            <person name="Eisen J.A."/>
        </authorList>
    </citation>
    <scope>NUCLEOTIDE SEQUENCE [LARGE SCALE GENOMIC DNA]</scope>
    <source>
        <strain evidence="3">ATCC 35245 / DSM 5265 / OCM 4 / BT</strain>
    </source>
</reference>
<dbReference type="GO" id="GO:0006364">
    <property type="term" value="P:rRNA processing"/>
    <property type="evidence" value="ECO:0007669"/>
    <property type="project" value="InterPro"/>
</dbReference>
<dbReference type="eggNOG" id="COG0806">
    <property type="taxonomic scope" value="Bacteria"/>
</dbReference>
<dbReference type="Pfam" id="PF01782">
    <property type="entry name" value="RimM"/>
    <property type="match status" value="1"/>
</dbReference>
<feature type="domain" description="RimM N-terminal" evidence="1">
    <location>
        <begin position="8"/>
        <end position="83"/>
    </location>
</feature>
<dbReference type="RefSeq" id="WP_012543667.1">
    <property type="nucleotide sequence ID" value="NC_011295.1"/>
</dbReference>
<dbReference type="OrthoDB" id="9810331at2"/>
<dbReference type="SUPFAM" id="SSF50447">
    <property type="entry name" value="Translation proteins"/>
    <property type="match status" value="1"/>
</dbReference>
<keyword evidence="3" id="KW-1185">Reference proteome</keyword>
<dbReference type="Proteomes" id="UP000001732">
    <property type="component" value="Chromosome"/>
</dbReference>
<dbReference type="AlphaFoldDB" id="B5Y8F2"/>
<organism evidence="2 3">
    <name type="scientific">Coprothermobacter proteolyticus (strain ATCC 35245 / DSM 5265 / OCM 4 / BT)</name>
    <dbReference type="NCBI Taxonomy" id="309798"/>
    <lineage>
        <taxon>Bacteria</taxon>
        <taxon>Pseudomonadati</taxon>
        <taxon>Coprothermobacterota</taxon>
        <taxon>Coprothermobacteria</taxon>
        <taxon>Coprothermobacterales</taxon>
        <taxon>Coprothermobacteraceae</taxon>
        <taxon>Coprothermobacter</taxon>
    </lineage>
</organism>
<evidence type="ECO:0000313" key="2">
    <source>
        <dbReference type="EMBL" id="ACI17015.1"/>
    </source>
</evidence>
<dbReference type="InterPro" id="IPR002676">
    <property type="entry name" value="RimM_N"/>
</dbReference>
<gene>
    <name evidence="2" type="ordered locus">COPRO5265_0701</name>
</gene>
<evidence type="ECO:0000313" key="3">
    <source>
        <dbReference type="Proteomes" id="UP000001732"/>
    </source>
</evidence>
<dbReference type="STRING" id="309798.COPRO5265_0701"/>
<accession>B5Y8F2</accession>
<dbReference type="Gene3D" id="2.40.30.60">
    <property type="entry name" value="RimM"/>
    <property type="match status" value="1"/>
</dbReference>
<evidence type="ECO:0000259" key="1">
    <source>
        <dbReference type="Pfam" id="PF01782"/>
    </source>
</evidence>
<sequence>MPKDRICLGRFGKVFGLKGEIYFNLYGSEDILRTTDEFYLENGTLLKVERLGVGPDGRFVVKLLGYDTPESVETFVNQKVYVKGRSGKGDTYTTSELLEMDVIVNGQVVGRVLDLQGTDEAPFLLLDINGELRRAPFTREALSIDRVKKTITVSSEGFLV</sequence>
<proteinExistence type="predicted"/>
<dbReference type="HOGENOM" id="CLU_1649255_0_0_9"/>
<dbReference type="EMBL" id="CP001145">
    <property type="protein sequence ID" value="ACI17015.1"/>
    <property type="molecule type" value="Genomic_DNA"/>
</dbReference>
<dbReference type="InterPro" id="IPR036976">
    <property type="entry name" value="RimM_N_sf"/>
</dbReference>
<reference evidence="3" key="1">
    <citation type="submission" date="2008-08" db="EMBL/GenBank/DDBJ databases">
        <title>The complete genome sequence of Coprothermobacter proteolyticus strain ATCC 5245 / DSM 5265 / BT.</title>
        <authorList>
            <person name="Dodson R.J."/>
            <person name="Durkin A.S."/>
            <person name="Wu M."/>
            <person name="Eisen J."/>
            <person name="Sutton G."/>
        </authorList>
    </citation>
    <scope>NUCLEOTIDE SEQUENCE [LARGE SCALE GENOMIC DNA]</scope>
    <source>
        <strain evidence="3">ATCC 35245 / DSM 5265 / OCM 4 / BT</strain>
    </source>
</reference>